<comment type="caution">
    <text evidence="8">The sequence shown here is derived from an EMBL/GenBank/DDBJ whole genome shotgun (WGS) entry which is preliminary data.</text>
</comment>
<dbReference type="PROSITE" id="PS50072">
    <property type="entry name" value="CSA_PPIASE_2"/>
    <property type="match status" value="1"/>
</dbReference>
<dbReference type="AlphaFoldDB" id="A0A0W8G2A9"/>
<keyword evidence="3" id="KW-0853">WD repeat</keyword>
<protein>
    <recommendedName>
        <fullName evidence="2">peptidylprolyl isomerase</fullName>
        <ecNumber evidence="2">5.2.1.8</ecNumber>
    </recommendedName>
</protein>
<dbReference type="InterPro" id="IPR020892">
    <property type="entry name" value="Cyclophilin-type_PPIase_CS"/>
</dbReference>
<dbReference type="SUPFAM" id="SSF50891">
    <property type="entry name" value="Cyclophilin-like"/>
    <property type="match status" value="1"/>
</dbReference>
<keyword evidence="4" id="KW-0677">Repeat</keyword>
<evidence type="ECO:0000256" key="6">
    <source>
        <dbReference type="ARBA" id="ARBA00023235"/>
    </source>
</evidence>
<evidence type="ECO:0000313" key="8">
    <source>
        <dbReference type="EMBL" id="KUG26643.1"/>
    </source>
</evidence>
<dbReference type="PANTHER" id="PTHR45625">
    <property type="entry name" value="PEPTIDYL-PROLYL CIS-TRANS ISOMERASE-RELATED"/>
    <property type="match status" value="1"/>
</dbReference>
<dbReference type="InterPro" id="IPR044666">
    <property type="entry name" value="Cyclophilin_A-like"/>
</dbReference>
<evidence type="ECO:0000256" key="3">
    <source>
        <dbReference type="ARBA" id="ARBA00022574"/>
    </source>
</evidence>
<dbReference type="FunFam" id="2.40.100.10:FF:000003">
    <property type="entry name" value="Peptidylprolyl isomerase domain and WD repeat-containing 1"/>
    <property type="match status" value="1"/>
</dbReference>
<dbReference type="Pfam" id="PF00160">
    <property type="entry name" value="Pro_isomerase"/>
    <property type="match status" value="1"/>
</dbReference>
<dbReference type="PANTHER" id="PTHR45625:SF4">
    <property type="entry name" value="PEPTIDYLPROLYL ISOMERASE DOMAIN AND WD REPEAT-CONTAINING PROTEIN 1"/>
    <property type="match status" value="1"/>
</dbReference>
<dbReference type="PRINTS" id="PR00153">
    <property type="entry name" value="CSAPPISMRASE"/>
</dbReference>
<evidence type="ECO:0000256" key="5">
    <source>
        <dbReference type="ARBA" id="ARBA00023110"/>
    </source>
</evidence>
<name>A0A0W8G2A9_9ZZZZ</name>
<evidence type="ECO:0000256" key="1">
    <source>
        <dbReference type="ARBA" id="ARBA00000971"/>
    </source>
</evidence>
<dbReference type="GO" id="GO:0005634">
    <property type="term" value="C:nucleus"/>
    <property type="evidence" value="ECO:0007669"/>
    <property type="project" value="UniProtKB-ARBA"/>
</dbReference>
<accession>A0A0W8G2A9</accession>
<dbReference type="GO" id="GO:0003755">
    <property type="term" value="F:peptidyl-prolyl cis-trans isomerase activity"/>
    <property type="evidence" value="ECO:0007669"/>
    <property type="project" value="UniProtKB-KW"/>
</dbReference>
<proteinExistence type="predicted"/>
<dbReference type="PROSITE" id="PS51257">
    <property type="entry name" value="PROKAR_LIPOPROTEIN"/>
    <property type="match status" value="1"/>
</dbReference>
<reference evidence="8" key="1">
    <citation type="journal article" date="2015" name="Proc. Natl. Acad. Sci. U.S.A.">
        <title>Networks of energetic and metabolic interactions define dynamics in microbial communities.</title>
        <authorList>
            <person name="Embree M."/>
            <person name="Liu J.K."/>
            <person name="Al-Bassam M.M."/>
            <person name="Zengler K."/>
        </authorList>
    </citation>
    <scope>NUCLEOTIDE SEQUENCE</scope>
</reference>
<evidence type="ECO:0000259" key="7">
    <source>
        <dbReference type="PROSITE" id="PS50072"/>
    </source>
</evidence>
<dbReference type="PROSITE" id="PS00170">
    <property type="entry name" value="CSA_PPIASE_1"/>
    <property type="match status" value="1"/>
</dbReference>
<feature type="domain" description="PPIase cyclophilin-type" evidence="7">
    <location>
        <begin position="53"/>
        <end position="209"/>
    </location>
</feature>
<dbReference type="Gene3D" id="2.40.100.10">
    <property type="entry name" value="Cyclophilin-like"/>
    <property type="match status" value="1"/>
</dbReference>
<comment type="catalytic activity">
    <reaction evidence="1">
        <text>[protein]-peptidylproline (omega=180) = [protein]-peptidylproline (omega=0)</text>
        <dbReference type="Rhea" id="RHEA:16237"/>
        <dbReference type="Rhea" id="RHEA-COMP:10747"/>
        <dbReference type="Rhea" id="RHEA-COMP:10748"/>
        <dbReference type="ChEBI" id="CHEBI:83833"/>
        <dbReference type="ChEBI" id="CHEBI:83834"/>
        <dbReference type="EC" id="5.2.1.8"/>
    </reaction>
</comment>
<sequence length="216" mass="23960">MNKLKLVILLFIMFSITSCADQKVNDQPQSSINQENQMSEEEKYNYVSIAPDSMLVAVVETNLGTFELELYPNETPITVTNFVTLAEENFYDSVTFHRVIDGFVIQGGDPTGTGSGGKSIYEGKPYEDEFVPTLRHDSAGILSMANRGPHTNTSQFFITLAPTPHLDDKHTVFGKVINGMDVIAKIGKVPTEPPHNRPVEPVVMEKVTIERRAKAN</sequence>
<evidence type="ECO:0000256" key="4">
    <source>
        <dbReference type="ARBA" id="ARBA00022737"/>
    </source>
</evidence>
<organism evidence="8">
    <name type="scientific">hydrocarbon metagenome</name>
    <dbReference type="NCBI Taxonomy" id="938273"/>
    <lineage>
        <taxon>unclassified sequences</taxon>
        <taxon>metagenomes</taxon>
        <taxon>ecological metagenomes</taxon>
    </lineage>
</organism>
<dbReference type="EMBL" id="LNQE01000427">
    <property type="protein sequence ID" value="KUG26643.1"/>
    <property type="molecule type" value="Genomic_DNA"/>
</dbReference>
<dbReference type="GO" id="GO:0006457">
    <property type="term" value="P:protein folding"/>
    <property type="evidence" value="ECO:0007669"/>
    <property type="project" value="InterPro"/>
</dbReference>
<dbReference type="EC" id="5.2.1.8" evidence="2"/>
<gene>
    <name evidence="8" type="ORF">ASZ90_003510</name>
</gene>
<dbReference type="InterPro" id="IPR002130">
    <property type="entry name" value="Cyclophilin-type_PPIase_dom"/>
</dbReference>
<keyword evidence="6 8" id="KW-0413">Isomerase</keyword>
<keyword evidence="5" id="KW-0697">Rotamase</keyword>
<dbReference type="InterPro" id="IPR029000">
    <property type="entry name" value="Cyclophilin-like_dom_sf"/>
</dbReference>
<evidence type="ECO:0000256" key="2">
    <source>
        <dbReference type="ARBA" id="ARBA00013194"/>
    </source>
</evidence>